<keyword evidence="2" id="KW-1003">Cell membrane</keyword>
<evidence type="ECO:0000313" key="9">
    <source>
        <dbReference type="Proteomes" id="UP000632774"/>
    </source>
</evidence>
<evidence type="ECO:0000256" key="6">
    <source>
        <dbReference type="SAM" id="Phobius"/>
    </source>
</evidence>
<evidence type="ECO:0000259" key="7">
    <source>
        <dbReference type="Pfam" id="PF13396"/>
    </source>
</evidence>
<proteinExistence type="predicted"/>
<accession>A0ABR9XD46</accession>
<evidence type="ECO:0000256" key="2">
    <source>
        <dbReference type="ARBA" id="ARBA00022475"/>
    </source>
</evidence>
<protein>
    <submittedName>
        <fullName evidence="8">PLDc_N domain-containing protein</fullName>
    </submittedName>
</protein>
<keyword evidence="5 6" id="KW-0472">Membrane</keyword>
<evidence type="ECO:0000256" key="3">
    <source>
        <dbReference type="ARBA" id="ARBA00022692"/>
    </source>
</evidence>
<name>A0ABR9XD46_9SPHI</name>
<keyword evidence="3 6" id="KW-0812">Transmembrane</keyword>
<dbReference type="EMBL" id="JADFFM010000001">
    <property type="protein sequence ID" value="MBE9665318.1"/>
    <property type="molecule type" value="Genomic_DNA"/>
</dbReference>
<keyword evidence="4 6" id="KW-1133">Transmembrane helix</keyword>
<feature type="domain" description="Cardiolipin synthase N-terminal" evidence="7">
    <location>
        <begin position="23"/>
        <end position="61"/>
    </location>
</feature>
<evidence type="ECO:0000313" key="8">
    <source>
        <dbReference type="EMBL" id="MBE9665318.1"/>
    </source>
</evidence>
<dbReference type="InterPro" id="IPR027379">
    <property type="entry name" value="CLS_N"/>
</dbReference>
<comment type="caution">
    <text evidence="8">The sequence shown here is derived from an EMBL/GenBank/DDBJ whole genome shotgun (WGS) entry which is preliminary data.</text>
</comment>
<organism evidence="8 9">
    <name type="scientific">Mucilaginibacter boryungensis</name>
    <dbReference type="NCBI Taxonomy" id="768480"/>
    <lineage>
        <taxon>Bacteria</taxon>
        <taxon>Pseudomonadati</taxon>
        <taxon>Bacteroidota</taxon>
        <taxon>Sphingobacteriia</taxon>
        <taxon>Sphingobacteriales</taxon>
        <taxon>Sphingobacteriaceae</taxon>
        <taxon>Mucilaginibacter</taxon>
    </lineage>
</organism>
<evidence type="ECO:0000256" key="4">
    <source>
        <dbReference type="ARBA" id="ARBA00022989"/>
    </source>
</evidence>
<evidence type="ECO:0000256" key="1">
    <source>
        <dbReference type="ARBA" id="ARBA00004651"/>
    </source>
</evidence>
<feature type="transmembrane region" description="Helical" evidence="6">
    <location>
        <begin position="43"/>
        <end position="61"/>
    </location>
</feature>
<evidence type="ECO:0000256" key="5">
    <source>
        <dbReference type="ARBA" id="ARBA00023136"/>
    </source>
</evidence>
<reference evidence="8 9" key="1">
    <citation type="submission" date="2020-10" db="EMBL/GenBank/DDBJ databases">
        <title>Mucilaginibacter mali sp. nov., isolated from rhizosphere soil of apple orchard.</title>
        <authorList>
            <person name="Lee J.-S."/>
            <person name="Kim H.S."/>
            <person name="Kim J.-S."/>
        </authorList>
    </citation>
    <scope>NUCLEOTIDE SEQUENCE [LARGE SCALE GENOMIC DNA]</scope>
    <source>
        <strain evidence="8 9">KCTC 23157</strain>
    </source>
</reference>
<comment type="subcellular location">
    <subcellularLocation>
        <location evidence="1">Cell membrane</location>
        <topology evidence="1">Multi-pass membrane protein</topology>
    </subcellularLocation>
</comment>
<gene>
    <name evidence="8" type="ORF">IRJ18_03010</name>
</gene>
<feature type="transmembrane region" description="Helical" evidence="6">
    <location>
        <begin position="12"/>
        <end position="31"/>
    </location>
</feature>
<dbReference type="Proteomes" id="UP000632774">
    <property type="component" value="Unassembled WGS sequence"/>
</dbReference>
<keyword evidence="9" id="KW-1185">Reference proteome</keyword>
<sequence>MDFLPHPAVSVPVFYLMIFAHLFSLYFLIDVFRSKFKDTMSKAFWIVVLLFIPLIGSLVYMRTGKLDKDKLV</sequence>
<dbReference type="Pfam" id="PF13396">
    <property type="entry name" value="PLDc_N"/>
    <property type="match status" value="1"/>
</dbReference>